<evidence type="ECO:0000313" key="2">
    <source>
        <dbReference type="Proteomes" id="UP000829398"/>
    </source>
</evidence>
<reference evidence="2" key="1">
    <citation type="journal article" date="2023" name="Hortic. Res.">
        <title>A chromosome-level phased genome enabling allele-level studies in sweet orange: a case study on citrus Huanglongbing tolerance.</title>
        <authorList>
            <person name="Wu B."/>
            <person name="Yu Q."/>
            <person name="Deng Z."/>
            <person name="Duan Y."/>
            <person name="Luo F."/>
            <person name="Gmitter F. Jr."/>
        </authorList>
    </citation>
    <scope>NUCLEOTIDE SEQUENCE [LARGE SCALE GENOMIC DNA]</scope>
    <source>
        <strain evidence="2">cv. Valencia</strain>
    </source>
</reference>
<comment type="caution">
    <text evidence="1">The sequence shown here is derived from an EMBL/GenBank/DDBJ whole genome shotgun (WGS) entry which is preliminary data.</text>
</comment>
<name>A0ACB8IP85_CITSI</name>
<accession>A0ACB8IP85</accession>
<organism evidence="1 2">
    <name type="scientific">Citrus sinensis</name>
    <name type="common">Sweet orange</name>
    <name type="synonym">Citrus aurantium var. sinensis</name>
    <dbReference type="NCBI Taxonomy" id="2711"/>
    <lineage>
        <taxon>Eukaryota</taxon>
        <taxon>Viridiplantae</taxon>
        <taxon>Streptophyta</taxon>
        <taxon>Embryophyta</taxon>
        <taxon>Tracheophyta</taxon>
        <taxon>Spermatophyta</taxon>
        <taxon>Magnoliopsida</taxon>
        <taxon>eudicotyledons</taxon>
        <taxon>Gunneridae</taxon>
        <taxon>Pentapetalae</taxon>
        <taxon>rosids</taxon>
        <taxon>malvids</taxon>
        <taxon>Sapindales</taxon>
        <taxon>Rutaceae</taxon>
        <taxon>Aurantioideae</taxon>
        <taxon>Citrus</taxon>
    </lineage>
</organism>
<dbReference type="Proteomes" id="UP000829398">
    <property type="component" value="Chromosome 8"/>
</dbReference>
<protein>
    <submittedName>
        <fullName evidence="1">Uncharacterized protein</fullName>
    </submittedName>
</protein>
<keyword evidence="2" id="KW-1185">Reference proteome</keyword>
<evidence type="ECO:0000313" key="1">
    <source>
        <dbReference type="EMBL" id="KAH9698150.1"/>
    </source>
</evidence>
<gene>
    <name evidence="1" type="ORF">KPL71_023902</name>
</gene>
<proteinExistence type="predicted"/>
<dbReference type="EMBL" id="CM039177">
    <property type="protein sequence ID" value="KAH9698150.1"/>
    <property type="molecule type" value="Genomic_DNA"/>
</dbReference>
<sequence length="234" mass="25760">MMSLSLIQDYSSAGEEKEEEDDEQIHYQSSSDDEANASAAAKRTVRYDLPINSVDSGLPSAFDVFSQISGPPRFLNNSLEVKASSIDVDSQQSRRRNRKNKKELPAGAVMEAKAQLVGIHDRVRSDMEGDQPPASVSSTTRGVKRVATATNPNAEDAAELLRMCLQCGIPKTFSNTRGMVCPVCSDCPPADISNESKKKGSIIKDREKSKRMKGQSSHATWKSETEMQLRQQFD</sequence>